<sequence length="116" mass="12983">MADLTGEISGWGIFSLRKRDGSVLTMEGEVVQALIGDVVVDYRARFQQGDWFLSSRIVSFDKHDRLVETQNSTYKLHGRGYKICGTQRFFDLFAIAGISSAIDALPGECEVLEEFV</sequence>
<organism evidence="2 3">
    <name type="scientific">Photobacterium lipolyticum</name>
    <dbReference type="NCBI Taxonomy" id="266810"/>
    <lineage>
        <taxon>Bacteria</taxon>
        <taxon>Pseudomonadati</taxon>
        <taxon>Pseudomonadota</taxon>
        <taxon>Gammaproteobacteria</taxon>
        <taxon>Vibrionales</taxon>
        <taxon>Vibrionaceae</taxon>
        <taxon>Photobacterium</taxon>
    </lineage>
</organism>
<evidence type="ECO:0000313" key="3">
    <source>
        <dbReference type="Proteomes" id="UP000240904"/>
    </source>
</evidence>
<name>A0A2T3MW42_9GAMM</name>
<dbReference type="AlphaFoldDB" id="A0A2T3MW42"/>
<accession>A0A2T3MW42</accession>
<dbReference type="InterPro" id="IPR054232">
    <property type="entry name" value="DUF6957"/>
</dbReference>
<gene>
    <name evidence="2" type="ORF">C9I89_14535</name>
</gene>
<feature type="domain" description="DUF6957" evidence="1">
    <location>
        <begin position="35"/>
        <end position="82"/>
    </location>
</feature>
<comment type="caution">
    <text evidence="2">The sequence shown here is derived from an EMBL/GenBank/DDBJ whole genome shotgun (WGS) entry which is preliminary data.</text>
</comment>
<dbReference type="Pfam" id="PF22275">
    <property type="entry name" value="DUF6957"/>
    <property type="match status" value="1"/>
</dbReference>
<dbReference type="EMBL" id="PYMC01000010">
    <property type="protein sequence ID" value="PSW04192.1"/>
    <property type="molecule type" value="Genomic_DNA"/>
</dbReference>
<proteinExistence type="predicted"/>
<protein>
    <recommendedName>
        <fullName evidence="1">DUF6957 domain-containing protein</fullName>
    </recommendedName>
</protein>
<evidence type="ECO:0000313" key="2">
    <source>
        <dbReference type="EMBL" id="PSW04192.1"/>
    </source>
</evidence>
<reference evidence="2 3" key="1">
    <citation type="submission" date="2018-03" db="EMBL/GenBank/DDBJ databases">
        <title>Whole genome sequencing of Histamine producing bacteria.</title>
        <authorList>
            <person name="Butler K."/>
        </authorList>
    </citation>
    <scope>NUCLEOTIDE SEQUENCE [LARGE SCALE GENOMIC DNA]</scope>
    <source>
        <strain evidence="2 3">DSM 16190</strain>
    </source>
</reference>
<dbReference type="RefSeq" id="WP_107284065.1">
    <property type="nucleotide sequence ID" value="NZ_PYMC01000010.1"/>
</dbReference>
<dbReference type="OrthoDB" id="7020948at2"/>
<keyword evidence="3" id="KW-1185">Reference proteome</keyword>
<dbReference type="Proteomes" id="UP000240904">
    <property type="component" value="Unassembled WGS sequence"/>
</dbReference>
<evidence type="ECO:0000259" key="1">
    <source>
        <dbReference type="Pfam" id="PF22275"/>
    </source>
</evidence>